<gene>
    <name evidence="1" type="ORF">AMJ39_02200</name>
</gene>
<proteinExistence type="predicted"/>
<dbReference type="EMBL" id="LIZS01000008">
    <property type="protein sequence ID" value="KPJ53997.1"/>
    <property type="molecule type" value="Genomic_DNA"/>
</dbReference>
<reference evidence="1 2" key="1">
    <citation type="journal article" date="2015" name="Microbiome">
        <title>Genomic resolution of linkages in carbon, nitrogen, and sulfur cycling among widespread estuary sediment bacteria.</title>
        <authorList>
            <person name="Baker B.J."/>
            <person name="Lazar C.S."/>
            <person name="Teske A.P."/>
            <person name="Dick G.J."/>
        </authorList>
    </citation>
    <scope>NUCLEOTIDE SEQUENCE [LARGE SCALE GENOMIC DNA]</scope>
    <source>
        <strain evidence="1">DG_24</strain>
    </source>
</reference>
<dbReference type="AlphaFoldDB" id="A0A0S7WUY2"/>
<protein>
    <submittedName>
        <fullName evidence="1">Uncharacterized protein</fullName>
    </submittedName>
</protein>
<dbReference type="STRING" id="1703770.AMJ39_02200"/>
<evidence type="ECO:0000313" key="1">
    <source>
        <dbReference type="EMBL" id="KPJ53997.1"/>
    </source>
</evidence>
<name>A0A0S7WUY2_UNCT6</name>
<accession>A0A0S7WUY2</accession>
<dbReference type="NCBIfam" id="TIGR04138">
    <property type="entry name" value="Plancto_Ver_chp"/>
    <property type="match status" value="1"/>
</dbReference>
<dbReference type="InterPro" id="IPR026406">
    <property type="entry name" value="Ver/Plancto_CHP"/>
</dbReference>
<dbReference type="Proteomes" id="UP000052008">
    <property type="component" value="Unassembled WGS sequence"/>
</dbReference>
<comment type="caution">
    <text evidence="1">The sequence shown here is derived from an EMBL/GenBank/DDBJ whole genome shotgun (WGS) entry which is preliminary data.</text>
</comment>
<organism evidence="1 2">
    <name type="scientific">candidate division TA06 bacterium DG_24</name>
    <dbReference type="NCBI Taxonomy" id="1703770"/>
    <lineage>
        <taxon>Bacteria</taxon>
        <taxon>Bacteria division TA06</taxon>
    </lineage>
</organism>
<evidence type="ECO:0000313" key="2">
    <source>
        <dbReference type="Proteomes" id="UP000052008"/>
    </source>
</evidence>
<sequence length="136" mass="15866">MSVAEPIRNTIERVALEKGRYAPAAYEFLLQGLEYTLEQVGERRHVSGQELLDGVRRLALESYGPLAKTVFSYWGVTRTDDFGEIVFDLIDAGILSKRTEDRKEDFTDVFDFEREFEVNYWRDLDRSHQEWSSCSD</sequence>